<dbReference type="RefSeq" id="XP_041185066.1">
    <property type="nucleotide sequence ID" value="XM_041332140.1"/>
</dbReference>
<evidence type="ECO:0000313" key="5">
    <source>
        <dbReference type="Proteomes" id="UP000807769"/>
    </source>
</evidence>
<keyword evidence="2" id="KW-0347">Helicase</keyword>
<protein>
    <recommendedName>
        <fullName evidence="3">ATP-dependent rRNA helicase SPB4-like C-terminal extension domain-containing protein</fullName>
    </recommendedName>
</protein>
<proteinExistence type="predicted"/>
<dbReference type="InterPro" id="IPR025313">
    <property type="entry name" value="SPB4-like_CTE"/>
</dbReference>
<feature type="domain" description="ATP-dependent rRNA helicase SPB4-like C-terminal extension" evidence="3">
    <location>
        <begin position="1"/>
        <end position="58"/>
    </location>
</feature>
<dbReference type="Pfam" id="PF13959">
    <property type="entry name" value="CTE_SPB4"/>
    <property type="match status" value="1"/>
</dbReference>
<evidence type="ECO:0000256" key="2">
    <source>
        <dbReference type="ARBA" id="ARBA00022806"/>
    </source>
</evidence>
<dbReference type="GO" id="GO:0004386">
    <property type="term" value="F:helicase activity"/>
    <property type="evidence" value="ECO:0007669"/>
    <property type="project" value="UniProtKB-KW"/>
</dbReference>
<organism evidence="4 5">
    <name type="scientific">Suillus subaureus</name>
    <dbReference type="NCBI Taxonomy" id="48587"/>
    <lineage>
        <taxon>Eukaryota</taxon>
        <taxon>Fungi</taxon>
        <taxon>Dikarya</taxon>
        <taxon>Basidiomycota</taxon>
        <taxon>Agaricomycotina</taxon>
        <taxon>Agaricomycetes</taxon>
        <taxon>Agaricomycetidae</taxon>
        <taxon>Boletales</taxon>
        <taxon>Suillineae</taxon>
        <taxon>Suillaceae</taxon>
        <taxon>Suillus</taxon>
    </lineage>
</organism>
<keyword evidence="1" id="KW-0378">Hydrolase</keyword>
<dbReference type="GO" id="GO:0016787">
    <property type="term" value="F:hydrolase activity"/>
    <property type="evidence" value="ECO:0007669"/>
    <property type="project" value="UniProtKB-KW"/>
</dbReference>
<name>A0A9P7APW1_9AGAM</name>
<dbReference type="SMART" id="SM01178">
    <property type="entry name" value="DUF4217"/>
    <property type="match status" value="1"/>
</dbReference>
<dbReference type="OrthoDB" id="5578812at2759"/>
<dbReference type="GeneID" id="64626157"/>
<comment type="caution">
    <text evidence="4">The sequence shown here is derived from an EMBL/GenBank/DDBJ whole genome shotgun (WGS) entry which is preliminary data.</text>
</comment>
<accession>A0A9P7APW1</accession>
<dbReference type="EMBL" id="JABBWG010000405">
    <property type="protein sequence ID" value="KAG1794017.1"/>
    <property type="molecule type" value="Genomic_DNA"/>
</dbReference>
<reference evidence="4" key="1">
    <citation type="journal article" date="2020" name="New Phytol.">
        <title>Comparative genomics reveals dynamic genome evolution in host specialist ectomycorrhizal fungi.</title>
        <authorList>
            <person name="Lofgren L.A."/>
            <person name="Nguyen N.H."/>
            <person name="Vilgalys R."/>
            <person name="Ruytinx J."/>
            <person name="Liao H.L."/>
            <person name="Branco S."/>
            <person name="Kuo A."/>
            <person name="LaButti K."/>
            <person name="Lipzen A."/>
            <person name="Andreopoulos W."/>
            <person name="Pangilinan J."/>
            <person name="Riley R."/>
            <person name="Hundley H."/>
            <person name="Na H."/>
            <person name="Barry K."/>
            <person name="Grigoriev I.V."/>
            <person name="Stajich J.E."/>
            <person name="Kennedy P.G."/>
        </authorList>
    </citation>
    <scope>NUCLEOTIDE SEQUENCE</scope>
    <source>
        <strain evidence="4">MN1</strain>
    </source>
</reference>
<keyword evidence="2" id="KW-0067">ATP-binding</keyword>
<keyword evidence="5" id="KW-1185">Reference proteome</keyword>
<evidence type="ECO:0000313" key="4">
    <source>
        <dbReference type="EMBL" id="KAG1794017.1"/>
    </source>
</evidence>
<evidence type="ECO:0000256" key="1">
    <source>
        <dbReference type="ARBA" id="ARBA00022801"/>
    </source>
</evidence>
<keyword evidence="2" id="KW-0547">Nucleotide-binding</keyword>
<dbReference type="AlphaFoldDB" id="A0A9P7APW1"/>
<gene>
    <name evidence="4" type="ORF">BJ212DRAFT_1292261</name>
</gene>
<dbReference type="Proteomes" id="UP000807769">
    <property type="component" value="Unassembled WGS sequence"/>
</dbReference>
<sequence length="120" mass="13375">MSSLQYAELARRVFTSHMRAYATHPSNEKHVFHVRHLLIHIGHLAKAFALREAPKMITDGKNQVTSASKGRGLCPAKPTKQQATRCRRTLSVCKAGCRRTNEFQITSGAALDLLVHGNRL</sequence>
<evidence type="ECO:0000259" key="3">
    <source>
        <dbReference type="SMART" id="SM01178"/>
    </source>
</evidence>